<dbReference type="Proteomes" id="UP000288859">
    <property type="component" value="Unassembled WGS sequence"/>
</dbReference>
<organism evidence="2 3">
    <name type="scientific">Exophiala mesophila</name>
    <name type="common">Black yeast-like fungus</name>
    <dbReference type="NCBI Taxonomy" id="212818"/>
    <lineage>
        <taxon>Eukaryota</taxon>
        <taxon>Fungi</taxon>
        <taxon>Dikarya</taxon>
        <taxon>Ascomycota</taxon>
        <taxon>Pezizomycotina</taxon>
        <taxon>Eurotiomycetes</taxon>
        <taxon>Chaetothyriomycetidae</taxon>
        <taxon>Chaetothyriales</taxon>
        <taxon>Herpotrichiellaceae</taxon>
        <taxon>Exophiala</taxon>
    </lineage>
</organism>
<evidence type="ECO:0000256" key="1">
    <source>
        <dbReference type="SAM" id="MobiDB-lite"/>
    </source>
</evidence>
<feature type="compositionally biased region" description="Acidic residues" evidence="1">
    <location>
        <begin position="1"/>
        <end position="10"/>
    </location>
</feature>
<dbReference type="AlphaFoldDB" id="A0A438NHS1"/>
<feature type="region of interest" description="Disordered" evidence="1">
    <location>
        <begin position="389"/>
        <end position="443"/>
    </location>
</feature>
<gene>
    <name evidence="2" type="ORF">B0A52_00618</name>
</gene>
<feature type="compositionally biased region" description="Polar residues" evidence="1">
    <location>
        <begin position="419"/>
        <end position="443"/>
    </location>
</feature>
<evidence type="ECO:0000313" key="3">
    <source>
        <dbReference type="Proteomes" id="UP000288859"/>
    </source>
</evidence>
<feature type="region of interest" description="Disordered" evidence="1">
    <location>
        <begin position="1"/>
        <end position="24"/>
    </location>
</feature>
<accession>A0A438NHS1</accession>
<feature type="region of interest" description="Disordered" evidence="1">
    <location>
        <begin position="575"/>
        <end position="661"/>
    </location>
</feature>
<dbReference type="VEuPathDB" id="FungiDB:PV10_00105"/>
<sequence length="661" mass="71654">MVIDLDDEDTHNEALATPHQTVGPTEFQQNDDEIDHAAPYQRVLRFIDFPLGTAALRIAVPHIHTDVSQAAPDSYPPIYRDRIIVAAACADLSIRIVTLPLTPPHPDVRDVSTLEIESLKIFGPNSHQDFISDVAITQSTGAEADDTEIDDQVRPNTRARSQAVRSDDGNSTLQKWSLLVASVSSTGSGLLLVHQLPLLSQRKLSTKPQHFLPIRRQYLRSPAAGARLTFNPTVFPSQRHSSLLLTLPAASLVKLYHVFATHVRDRRGSTATADSISSRDSLHASDRGSFPLTFLPPFETSDIASGVPRRKGVIDAQWIAAGRAIIALLEDGEWGIWDLEAVGPKPTTSGMNLIRGQSNISGIQGGSLTRFAVRSHVALPNMAKKSSTVAVQPSSGSLAPMTPATRKARSDGLFRGKATESTIPSSPQRNHGSISVDRQSLSVNGRSQDESVTISFADQSLYIPSILSLWKGDMQPVRMPNLKLGGQNQQCIHILPCSTPGSSLGLLGITDSIPEFMVQTSHRLIFSVHPLSDPLHEDTNGSTTIIPHSSDQALLDSGELDVDGMDRILDNMDTNLGGKRHGSFNKSAHFREDDTSDDDDDTSMVLGSPTPAKFTTSRNMPFSRLAGRQGSSSKYVGGVAQDGVGLDRSRPSRPTQRRIFT</sequence>
<comment type="caution">
    <text evidence="2">The sequence shown here is derived from an EMBL/GenBank/DDBJ whole genome shotgun (WGS) entry which is preliminary data.</text>
</comment>
<evidence type="ECO:0000313" key="2">
    <source>
        <dbReference type="EMBL" id="RVX75266.1"/>
    </source>
</evidence>
<evidence type="ECO:0008006" key="4">
    <source>
        <dbReference type="Google" id="ProtNLM"/>
    </source>
</evidence>
<reference evidence="2 3" key="1">
    <citation type="submission" date="2017-03" db="EMBL/GenBank/DDBJ databases">
        <title>Genomes of endolithic fungi from Antarctica.</title>
        <authorList>
            <person name="Coleine C."/>
            <person name="Masonjones S."/>
            <person name="Stajich J.E."/>
        </authorList>
    </citation>
    <scope>NUCLEOTIDE SEQUENCE [LARGE SCALE GENOMIC DNA]</scope>
    <source>
        <strain evidence="2 3">CCFEE 6314</strain>
    </source>
</reference>
<dbReference type="EMBL" id="NAJM01000002">
    <property type="protein sequence ID" value="RVX75266.1"/>
    <property type="molecule type" value="Genomic_DNA"/>
</dbReference>
<proteinExistence type="predicted"/>
<feature type="compositionally biased region" description="Basic and acidic residues" evidence="1">
    <location>
        <begin position="408"/>
        <end position="418"/>
    </location>
</feature>
<dbReference type="OrthoDB" id="5323870at2759"/>
<name>A0A438NHS1_EXOME</name>
<protein>
    <recommendedName>
        <fullName evidence="4">BCAS3 domain-containing protein</fullName>
    </recommendedName>
</protein>